<proteinExistence type="predicted"/>
<gene>
    <name evidence="3" type="ORF">MUCCIDRAFT_114486</name>
</gene>
<keyword evidence="2" id="KW-1133">Transmembrane helix</keyword>
<keyword evidence="2" id="KW-0472">Membrane</keyword>
<sequence>MIQLSAYGERVVDRISMIGMWIAVVVCVRNFFVCLRQYRRTHGLIHLMNIAQVVVLFIHRFLYGLVPLFEITTCAFWPLLVSLWHLNYILVYSIMFKRLLILESDKHSIWIKIVGLFLITLRFADWPYELAFHTLQQQIMSQSIESGSNCLAQWGTGVIILNFVADALANLFLSGMFVRRLYVHIRNSRTVMSHRNQIIEYIARKSLICLILTFVVNLAMNLFKVTKFIGDRSDSFTVYFEIIESTLLVEALRVDYTRLPDQSFCEHCGMVLNSYGNKDRKNLHQQQINEQVNNINIPGRTSARSFAPSSIFSDVPYSSNHQLQQQQQRHSNQYSMNNTITSHGHIPSTTRINGDEEV</sequence>
<dbReference type="OrthoDB" id="2206081at2759"/>
<protein>
    <submittedName>
        <fullName evidence="3">Uncharacterized protein</fullName>
    </submittedName>
</protein>
<accession>A0A168HXF5</accession>
<dbReference type="Proteomes" id="UP000077051">
    <property type="component" value="Unassembled WGS sequence"/>
</dbReference>
<feature type="region of interest" description="Disordered" evidence="1">
    <location>
        <begin position="337"/>
        <end position="358"/>
    </location>
</feature>
<dbReference type="AlphaFoldDB" id="A0A168HXF5"/>
<keyword evidence="4" id="KW-1185">Reference proteome</keyword>
<evidence type="ECO:0000313" key="3">
    <source>
        <dbReference type="EMBL" id="OAC99303.1"/>
    </source>
</evidence>
<evidence type="ECO:0000256" key="2">
    <source>
        <dbReference type="SAM" id="Phobius"/>
    </source>
</evidence>
<keyword evidence="2" id="KW-0812">Transmembrane</keyword>
<evidence type="ECO:0000256" key="1">
    <source>
        <dbReference type="SAM" id="MobiDB-lite"/>
    </source>
</evidence>
<reference evidence="3 4" key="1">
    <citation type="submission" date="2015-06" db="EMBL/GenBank/DDBJ databases">
        <title>Expansion of signal transduction pathways in fungi by whole-genome duplication.</title>
        <authorList>
            <consortium name="DOE Joint Genome Institute"/>
            <person name="Corrochano L.M."/>
            <person name="Kuo A."/>
            <person name="Marcet-Houben M."/>
            <person name="Polaino S."/>
            <person name="Salamov A."/>
            <person name="Villalobos J.M."/>
            <person name="Alvarez M.I."/>
            <person name="Avalos J."/>
            <person name="Benito E.P."/>
            <person name="Benoit I."/>
            <person name="Burger G."/>
            <person name="Camino L.P."/>
            <person name="Canovas D."/>
            <person name="Cerda-Olmedo E."/>
            <person name="Cheng J.-F."/>
            <person name="Dominguez A."/>
            <person name="Elias M."/>
            <person name="Eslava A.P."/>
            <person name="Glaser F."/>
            <person name="Grimwood J."/>
            <person name="Gutierrez G."/>
            <person name="Heitman J."/>
            <person name="Henrissat B."/>
            <person name="Iturriaga E.A."/>
            <person name="Lang B.F."/>
            <person name="Lavin J.L."/>
            <person name="Lee S."/>
            <person name="Li W."/>
            <person name="Lindquist E."/>
            <person name="Lopez-Garcia S."/>
            <person name="Luque E.M."/>
            <person name="Marcos A.T."/>
            <person name="Martin J."/>
            <person name="Mccluskey K."/>
            <person name="Medina H.R."/>
            <person name="Miralles-Duran A."/>
            <person name="Miyazaki A."/>
            <person name="Munoz-Torres E."/>
            <person name="Oguiza J.A."/>
            <person name="Ohm R."/>
            <person name="Olmedo M."/>
            <person name="Orejas M."/>
            <person name="Ortiz-Castellanos L."/>
            <person name="Pisabarro A.G."/>
            <person name="Rodriguez-Romero J."/>
            <person name="Ruiz-Herrera J."/>
            <person name="Ruiz-Vazquez R."/>
            <person name="Sanz C."/>
            <person name="Schackwitz W."/>
            <person name="Schmutz J."/>
            <person name="Shahriari M."/>
            <person name="Shelest E."/>
            <person name="Silva-Franco F."/>
            <person name="Soanes D."/>
            <person name="Syed K."/>
            <person name="Tagua V.G."/>
            <person name="Talbot N.J."/>
            <person name="Thon M."/>
            <person name="De Vries R.P."/>
            <person name="Wiebenga A."/>
            <person name="Yadav J.S."/>
            <person name="Braun E.L."/>
            <person name="Baker S."/>
            <person name="Garre V."/>
            <person name="Horwitz B."/>
            <person name="Torres-Martinez S."/>
            <person name="Idnurm A."/>
            <person name="Herrera-Estrella A."/>
            <person name="Gabaldon T."/>
            <person name="Grigoriev I.V."/>
        </authorList>
    </citation>
    <scope>NUCLEOTIDE SEQUENCE [LARGE SCALE GENOMIC DNA]</scope>
    <source>
        <strain evidence="3 4">CBS 277.49</strain>
    </source>
</reference>
<comment type="caution">
    <text evidence="3">The sequence shown here is derived from an EMBL/GenBank/DDBJ whole genome shotgun (WGS) entry which is preliminary data.</text>
</comment>
<evidence type="ECO:0000313" key="4">
    <source>
        <dbReference type="Proteomes" id="UP000077051"/>
    </source>
</evidence>
<feature type="compositionally biased region" description="Polar residues" evidence="1">
    <location>
        <begin position="337"/>
        <end position="352"/>
    </location>
</feature>
<dbReference type="EMBL" id="AMYB01000008">
    <property type="protein sequence ID" value="OAC99303.1"/>
    <property type="molecule type" value="Genomic_DNA"/>
</dbReference>
<feature type="transmembrane region" description="Helical" evidence="2">
    <location>
        <begin position="44"/>
        <end position="63"/>
    </location>
</feature>
<feature type="transmembrane region" description="Helical" evidence="2">
    <location>
        <begin position="159"/>
        <end position="182"/>
    </location>
</feature>
<feature type="transmembrane region" description="Helical" evidence="2">
    <location>
        <begin position="107"/>
        <end position="124"/>
    </location>
</feature>
<organism evidence="3 4">
    <name type="scientific">Mucor lusitanicus CBS 277.49</name>
    <dbReference type="NCBI Taxonomy" id="747725"/>
    <lineage>
        <taxon>Eukaryota</taxon>
        <taxon>Fungi</taxon>
        <taxon>Fungi incertae sedis</taxon>
        <taxon>Mucoromycota</taxon>
        <taxon>Mucoromycotina</taxon>
        <taxon>Mucoromycetes</taxon>
        <taxon>Mucorales</taxon>
        <taxon>Mucorineae</taxon>
        <taxon>Mucoraceae</taxon>
        <taxon>Mucor</taxon>
    </lineage>
</organism>
<feature type="transmembrane region" description="Helical" evidence="2">
    <location>
        <begin position="15"/>
        <end position="32"/>
    </location>
</feature>
<name>A0A168HXF5_MUCCL</name>
<dbReference type="VEuPathDB" id="FungiDB:MUCCIDRAFT_114486"/>
<feature type="transmembrane region" description="Helical" evidence="2">
    <location>
        <begin position="75"/>
        <end position="95"/>
    </location>
</feature>
<feature type="transmembrane region" description="Helical" evidence="2">
    <location>
        <begin position="202"/>
        <end position="223"/>
    </location>
</feature>